<evidence type="ECO:0000313" key="2">
    <source>
        <dbReference type="EMBL" id="MFC3449433.1"/>
    </source>
</evidence>
<dbReference type="Proteomes" id="UP001595645">
    <property type="component" value="Unassembled WGS sequence"/>
</dbReference>
<dbReference type="EMBL" id="JBHRWK010000014">
    <property type="protein sequence ID" value="MFC3449433.1"/>
    <property type="molecule type" value="Genomic_DNA"/>
</dbReference>
<proteinExistence type="predicted"/>
<name>A0ABV7NTP1_9PSEU</name>
<evidence type="ECO:0000313" key="3">
    <source>
        <dbReference type="Proteomes" id="UP001595645"/>
    </source>
</evidence>
<dbReference type="RefSeq" id="WP_378238135.1">
    <property type="nucleotide sequence ID" value="NZ_JBHRWK010000014.1"/>
</dbReference>
<comment type="caution">
    <text evidence="2">The sequence shown here is derived from an EMBL/GenBank/DDBJ whole genome shotgun (WGS) entry which is preliminary data.</text>
</comment>
<evidence type="ECO:0000256" key="1">
    <source>
        <dbReference type="SAM" id="Phobius"/>
    </source>
</evidence>
<keyword evidence="1" id="KW-0812">Transmembrane</keyword>
<keyword evidence="1" id="KW-0472">Membrane</keyword>
<feature type="transmembrane region" description="Helical" evidence="1">
    <location>
        <begin position="84"/>
        <end position="107"/>
    </location>
</feature>
<feature type="transmembrane region" description="Helical" evidence="1">
    <location>
        <begin position="53"/>
        <end position="72"/>
    </location>
</feature>
<gene>
    <name evidence="2" type="ORF">ACFOSH_08315</name>
</gene>
<protein>
    <recommendedName>
        <fullName evidence="4">DUF2975 domain-containing protein</fullName>
    </recommendedName>
</protein>
<reference evidence="3" key="1">
    <citation type="journal article" date="2019" name="Int. J. Syst. Evol. Microbiol.">
        <title>The Global Catalogue of Microorganisms (GCM) 10K type strain sequencing project: providing services to taxonomists for standard genome sequencing and annotation.</title>
        <authorList>
            <consortium name="The Broad Institute Genomics Platform"/>
            <consortium name="The Broad Institute Genome Sequencing Center for Infectious Disease"/>
            <person name="Wu L."/>
            <person name="Ma J."/>
        </authorList>
    </citation>
    <scope>NUCLEOTIDE SEQUENCE [LARGE SCALE GENOMIC DNA]</scope>
    <source>
        <strain evidence="3">CGMCC 4.7676</strain>
    </source>
</reference>
<keyword evidence="3" id="KW-1185">Reference proteome</keyword>
<organism evidence="2 3">
    <name type="scientific">Amycolatopsis speibonae</name>
    <dbReference type="NCBI Taxonomy" id="1450224"/>
    <lineage>
        <taxon>Bacteria</taxon>
        <taxon>Bacillati</taxon>
        <taxon>Actinomycetota</taxon>
        <taxon>Actinomycetes</taxon>
        <taxon>Pseudonocardiales</taxon>
        <taxon>Pseudonocardiaceae</taxon>
        <taxon>Amycolatopsis</taxon>
    </lineage>
</organism>
<sequence>MPKTLKRATTVLALAALTWMITSGLLSILAFVQAADAEVPEGMSRLRREDSGSSAIIWFLVLGVVQMALCVVTRAGRNWARVALTVSACFVSLILLTTVIAAVAGYVDATERATVLGGEVQVPALGIVLIVIDVLVLAGTVSGIVGLHRSPVRAYFAEIRRPRLGPGGDQSLTS</sequence>
<feature type="transmembrane region" description="Helical" evidence="1">
    <location>
        <begin position="127"/>
        <end position="147"/>
    </location>
</feature>
<keyword evidence="1" id="KW-1133">Transmembrane helix</keyword>
<accession>A0ABV7NTP1</accession>
<evidence type="ECO:0008006" key="4">
    <source>
        <dbReference type="Google" id="ProtNLM"/>
    </source>
</evidence>